<protein>
    <submittedName>
        <fullName evidence="1">Uncharacterized protein</fullName>
    </submittedName>
</protein>
<reference evidence="1 2" key="1">
    <citation type="submission" date="2020-04" db="EMBL/GenBank/DDBJ databases">
        <title>Whole-genome sequencing of Vibrio spp. from China reveals different genetic environments of blaCTX-M-14 among diverse lineages.</title>
        <authorList>
            <person name="Zheng Z."/>
            <person name="Ye L."/>
            <person name="Chen S."/>
        </authorList>
    </citation>
    <scope>NUCLEOTIDE SEQUENCE [LARGE SCALE GENOMIC DNA]</scope>
    <source>
        <strain evidence="1 2">Vb1636</strain>
    </source>
</reference>
<dbReference type="EMBL" id="JABCMA010000006">
    <property type="protein sequence ID" value="NMR73665.1"/>
    <property type="molecule type" value="Genomic_DNA"/>
</dbReference>
<sequence length="152" mass="17106">MKGRKPTKAEQIYGQAVIQRCGCIACDKLGHPNDWPEPLEYVEFHHSSEKGAVKPLAHFFGYGLCPVHHRGATGGNPIPEGEPVRHDPLGSRKQLFFNKVGTDLELVEYAWSKLPLEALDQIGELTGIWSFEELVREDAKQRNIFENINSNI</sequence>
<comment type="caution">
    <text evidence="1">The sequence shown here is derived from an EMBL/GenBank/DDBJ whole genome shotgun (WGS) entry which is preliminary data.</text>
</comment>
<dbReference type="Proteomes" id="UP000565155">
    <property type="component" value="Unassembled WGS sequence"/>
</dbReference>
<proteinExistence type="predicted"/>
<accession>A0A7Y0MUM0</accession>
<dbReference type="AlphaFoldDB" id="A0A7Y0MUM0"/>
<dbReference type="InterPro" id="IPR031875">
    <property type="entry name" value="RecA_dep_nuc"/>
</dbReference>
<gene>
    <name evidence="1" type="ORF">HKB35_08570</name>
</gene>
<name>A0A7Y0MUM0_VIBAL</name>
<dbReference type="Pfam" id="PF16786">
    <property type="entry name" value="RecA_dep_nuc"/>
    <property type="match status" value="1"/>
</dbReference>
<evidence type="ECO:0000313" key="1">
    <source>
        <dbReference type="EMBL" id="NMR73665.1"/>
    </source>
</evidence>
<dbReference type="RefSeq" id="WP_020840922.1">
    <property type="nucleotide sequence ID" value="NZ_JABCMA010000006.1"/>
</dbReference>
<dbReference type="Gene3D" id="3.30.40.190">
    <property type="match status" value="1"/>
</dbReference>
<evidence type="ECO:0000313" key="2">
    <source>
        <dbReference type="Proteomes" id="UP000565155"/>
    </source>
</evidence>
<organism evidence="1 2">
    <name type="scientific">Vibrio alginolyticus</name>
    <dbReference type="NCBI Taxonomy" id="663"/>
    <lineage>
        <taxon>Bacteria</taxon>
        <taxon>Pseudomonadati</taxon>
        <taxon>Pseudomonadota</taxon>
        <taxon>Gammaproteobacteria</taxon>
        <taxon>Vibrionales</taxon>
        <taxon>Vibrionaceae</taxon>
        <taxon>Vibrio</taxon>
    </lineage>
</organism>